<accession>A0ABR3XGU7</accession>
<organism evidence="2 3">
    <name type="scientific">Diaporthe australafricana</name>
    <dbReference type="NCBI Taxonomy" id="127596"/>
    <lineage>
        <taxon>Eukaryota</taxon>
        <taxon>Fungi</taxon>
        <taxon>Dikarya</taxon>
        <taxon>Ascomycota</taxon>
        <taxon>Pezizomycotina</taxon>
        <taxon>Sordariomycetes</taxon>
        <taxon>Sordariomycetidae</taxon>
        <taxon>Diaporthales</taxon>
        <taxon>Diaporthaceae</taxon>
        <taxon>Diaporthe</taxon>
    </lineage>
</organism>
<evidence type="ECO:0000256" key="1">
    <source>
        <dbReference type="SAM" id="MobiDB-lite"/>
    </source>
</evidence>
<dbReference type="PANTHER" id="PTHR38696">
    <property type="entry name" value="MEDIATOR OF RNA POLYMERASE II TRANSCRIPTION SUBUNIT 13"/>
    <property type="match status" value="1"/>
</dbReference>
<feature type="region of interest" description="Disordered" evidence="1">
    <location>
        <begin position="1"/>
        <end position="35"/>
    </location>
</feature>
<protein>
    <submittedName>
        <fullName evidence="2">Uncharacterized protein</fullName>
    </submittedName>
</protein>
<reference evidence="2 3" key="1">
    <citation type="journal article" date="2024" name="IMA Fungus">
        <title>IMA Genome - F19 : A genome assembly and annotation guide to empower mycologists, including annotated draft genome sequences of Ceratocystis pirilliformis, Diaporthe australafricana, Fusarium ophioides, Paecilomyces lecythidis, and Sporothrix stenoceras.</title>
        <authorList>
            <person name="Aylward J."/>
            <person name="Wilson A.M."/>
            <person name="Visagie C.M."/>
            <person name="Spraker J."/>
            <person name="Barnes I."/>
            <person name="Buitendag C."/>
            <person name="Ceriani C."/>
            <person name="Del Mar Angel L."/>
            <person name="du Plessis D."/>
            <person name="Fuchs T."/>
            <person name="Gasser K."/>
            <person name="Kramer D."/>
            <person name="Li W."/>
            <person name="Munsamy K."/>
            <person name="Piso A."/>
            <person name="Price J.L."/>
            <person name="Sonnekus B."/>
            <person name="Thomas C."/>
            <person name="van der Nest A."/>
            <person name="van Dijk A."/>
            <person name="van Heerden A."/>
            <person name="van Vuuren N."/>
            <person name="Yilmaz N."/>
            <person name="Duong T.A."/>
            <person name="van der Merwe N.A."/>
            <person name="Wingfield M.J."/>
            <person name="Wingfield B.D."/>
        </authorList>
    </citation>
    <scope>NUCLEOTIDE SEQUENCE [LARGE SCALE GENOMIC DNA]</scope>
    <source>
        <strain evidence="2 3">CMW 18300</strain>
    </source>
</reference>
<evidence type="ECO:0000313" key="2">
    <source>
        <dbReference type="EMBL" id="KAL1874874.1"/>
    </source>
</evidence>
<evidence type="ECO:0000313" key="3">
    <source>
        <dbReference type="Proteomes" id="UP001583177"/>
    </source>
</evidence>
<comment type="caution">
    <text evidence="2">The sequence shown here is derived from an EMBL/GenBank/DDBJ whole genome shotgun (WGS) entry which is preliminary data.</text>
</comment>
<sequence length="272" mass="30755">MDNNTKPLGEPWAGVLPPPYFQEATPSRGPSTGATSSWTRFACVTVDRSDRIRLVNFRAEDTRALRGVLGSVWPIKDVRPCGSADEIKFKGYPWRKNGDDKARRLVRRMLEALYDMGWVLQAAVDVSRKDLEKDSLVFRYQDPHPPRCDWLSISFDCADKMKIVDAPPGDLTEAIVAEFQANHRLKSHELENDRLKLKFHGRPWQAQGEECVGTKMLLLSMLEILEQFGYSLYASINQVSYGGSSGFEVAGADVLIVTRQKGWTPGMPIWHR</sequence>
<proteinExistence type="predicted"/>
<dbReference type="Proteomes" id="UP001583177">
    <property type="component" value="Unassembled WGS sequence"/>
</dbReference>
<feature type="compositionally biased region" description="Polar residues" evidence="1">
    <location>
        <begin position="24"/>
        <end position="35"/>
    </location>
</feature>
<dbReference type="PANTHER" id="PTHR38696:SF1">
    <property type="entry name" value="MEDIATOR OF RNA POLYMERASE II TRANSCRIPTION SUBUNIT 13"/>
    <property type="match status" value="1"/>
</dbReference>
<keyword evidence="3" id="KW-1185">Reference proteome</keyword>
<gene>
    <name evidence="2" type="ORF">Daus18300_003415</name>
</gene>
<name>A0ABR3XGU7_9PEZI</name>
<dbReference type="EMBL" id="JAWRVE010000021">
    <property type="protein sequence ID" value="KAL1874874.1"/>
    <property type="molecule type" value="Genomic_DNA"/>
</dbReference>